<keyword evidence="2 5" id="KW-0238">DNA-binding</keyword>
<dbReference type="PANTHER" id="PTHR47894">
    <property type="entry name" value="HTH-TYPE TRANSCRIPTIONAL REGULATOR GADX"/>
    <property type="match status" value="1"/>
</dbReference>
<dbReference type="PANTHER" id="PTHR47894:SF1">
    <property type="entry name" value="HTH-TYPE TRANSCRIPTIONAL REGULATOR VQSM"/>
    <property type="match status" value="1"/>
</dbReference>
<dbReference type="Proteomes" id="UP000573327">
    <property type="component" value="Unassembled WGS sequence"/>
</dbReference>
<feature type="domain" description="HTH araC/xylS-type" evidence="4">
    <location>
        <begin position="232"/>
        <end position="334"/>
    </location>
</feature>
<comment type="caution">
    <text evidence="5">The sequence shown here is derived from an EMBL/GenBank/DDBJ whole genome shotgun (WGS) entry which is preliminary data.</text>
</comment>
<keyword evidence="3" id="KW-0804">Transcription</keyword>
<dbReference type="InterPro" id="IPR009057">
    <property type="entry name" value="Homeodomain-like_sf"/>
</dbReference>
<dbReference type="Pfam" id="PF12625">
    <property type="entry name" value="Arabinose_bd"/>
    <property type="match status" value="1"/>
</dbReference>
<dbReference type="GO" id="GO:0005829">
    <property type="term" value="C:cytosol"/>
    <property type="evidence" value="ECO:0007669"/>
    <property type="project" value="TreeGrafter"/>
</dbReference>
<protein>
    <submittedName>
        <fullName evidence="5">AraC-like DNA-binding protein</fullName>
    </submittedName>
</protein>
<dbReference type="RefSeq" id="WP_184916722.1">
    <property type="nucleotide sequence ID" value="NZ_JACHJR010000001.1"/>
</dbReference>
<dbReference type="InterPro" id="IPR032687">
    <property type="entry name" value="AraC-type_N"/>
</dbReference>
<dbReference type="Pfam" id="PF12833">
    <property type="entry name" value="HTH_18"/>
    <property type="match status" value="1"/>
</dbReference>
<evidence type="ECO:0000256" key="3">
    <source>
        <dbReference type="ARBA" id="ARBA00023163"/>
    </source>
</evidence>
<dbReference type="SUPFAM" id="SSF46689">
    <property type="entry name" value="Homeodomain-like"/>
    <property type="match status" value="1"/>
</dbReference>
<evidence type="ECO:0000313" key="5">
    <source>
        <dbReference type="EMBL" id="MBB4947963.1"/>
    </source>
</evidence>
<accession>A0A7W7SDL8</accession>
<sequence length="339" mass="35879">MPSRASRDDDHGSPSSTDLLEAELRAYALARDVALPDLREAGAQGDWLEPHWDALRLAGSAHPGLAFAASAETTALGGVLAPILANSPDIASVLDSLERFHPLIGRNELVVRRRPAGSGPATVSVSLRALDGAAAHPDTVDACFAMLCRTVRRLAGEGAGPDRVLLRRPGPARPEPYHHALGPVAFGQPSDACVFGPAALGARVRQADPVVLAMLAPYAQRQLALNRTPWSAAVRASLHEGVGSAHPPRLAEVARTMAVGRRTLQLRLQEEGCSFSTLVEAVQRDRALALLAEPEPTGLPVTAIAPRVGFATPAAFTRAVRRWTGLTPSAYRRAANEDH</sequence>
<proteinExistence type="predicted"/>
<gene>
    <name evidence="5" type="ORF">F4556_003498</name>
</gene>
<keyword evidence="1" id="KW-0805">Transcription regulation</keyword>
<evidence type="ECO:0000256" key="1">
    <source>
        <dbReference type="ARBA" id="ARBA00023015"/>
    </source>
</evidence>
<dbReference type="InterPro" id="IPR018060">
    <property type="entry name" value="HTH_AraC"/>
</dbReference>
<evidence type="ECO:0000256" key="2">
    <source>
        <dbReference type="ARBA" id="ARBA00023125"/>
    </source>
</evidence>
<organism evidence="5 6">
    <name type="scientific">Kitasatospora gansuensis</name>
    <dbReference type="NCBI Taxonomy" id="258050"/>
    <lineage>
        <taxon>Bacteria</taxon>
        <taxon>Bacillati</taxon>
        <taxon>Actinomycetota</taxon>
        <taxon>Actinomycetes</taxon>
        <taxon>Kitasatosporales</taxon>
        <taxon>Streptomycetaceae</taxon>
        <taxon>Kitasatospora</taxon>
    </lineage>
</organism>
<dbReference type="GO" id="GO:0003700">
    <property type="term" value="F:DNA-binding transcription factor activity"/>
    <property type="evidence" value="ECO:0007669"/>
    <property type="project" value="InterPro"/>
</dbReference>
<reference evidence="5 6" key="1">
    <citation type="submission" date="2020-08" db="EMBL/GenBank/DDBJ databases">
        <title>Sequencing the genomes of 1000 actinobacteria strains.</title>
        <authorList>
            <person name="Klenk H.-P."/>
        </authorList>
    </citation>
    <scope>NUCLEOTIDE SEQUENCE [LARGE SCALE GENOMIC DNA]</scope>
    <source>
        <strain evidence="5 6">DSM 44786</strain>
    </source>
</reference>
<dbReference type="GO" id="GO:0000976">
    <property type="term" value="F:transcription cis-regulatory region binding"/>
    <property type="evidence" value="ECO:0007669"/>
    <property type="project" value="TreeGrafter"/>
</dbReference>
<dbReference type="AlphaFoldDB" id="A0A7W7SDL8"/>
<keyword evidence="6" id="KW-1185">Reference proteome</keyword>
<dbReference type="EMBL" id="JACHJR010000001">
    <property type="protein sequence ID" value="MBB4947963.1"/>
    <property type="molecule type" value="Genomic_DNA"/>
</dbReference>
<evidence type="ECO:0000313" key="6">
    <source>
        <dbReference type="Proteomes" id="UP000573327"/>
    </source>
</evidence>
<dbReference type="PROSITE" id="PS01124">
    <property type="entry name" value="HTH_ARAC_FAMILY_2"/>
    <property type="match status" value="1"/>
</dbReference>
<dbReference type="SMART" id="SM00342">
    <property type="entry name" value="HTH_ARAC"/>
    <property type="match status" value="1"/>
</dbReference>
<dbReference type="Gene3D" id="1.10.10.60">
    <property type="entry name" value="Homeodomain-like"/>
    <property type="match status" value="1"/>
</dbReference>
<name>A0A7W7SDL8_9ACTN</name>
<evidence type="ECO:0000259" key="4">
    <source>
        <dbReference type="PROSITE" id="PS01124"/>
    </source>
</evidence>